<protein>
    <submittedName>
        <fullName evidence="2">Uncharacterized protein</fullName>
    </submittedName>
</protein>
<feature type="compositionally biased region" description="Basic and acidic residues" evidence="1">
    <location>
        <begin position="26"/>
        <end position="35"/>
    </location>
</feature>
<reference evidence="2 3" key="1">
    <citation type="journal article" date="2021" name="Elife">
        <title>Chloroplast acquisition without the gene transfer in kleptoplastic sea slugs, Plakobranchus ocellatus.</title>
        <authorList>
            <person name="Maeda T."/>
            <person name="Takahashi S."/>
            <person name="Yoshida T."/>
            <person name="Shimamura S."/>
            <person name="Takaki Y."/>
            <person name="Nagai Y."/>
            <person name="Toyoda A."/>
            <person name="Suzuki Y."/>
            <person name="Arimoto A."/>
            <person name="Ishii H."/>
            <person name="Satoh N."/>
            <person name="Nishiyama T."/>
            <person name="Hasebe M."/>
            <person name="Maruyama T."/>
            <person name="Minagawa J."/>
            <person name="Obokata J."/>
            <person name="Shigenobu S."/>
        </authorList>
    </citation>
    <scope>NUCLEOTIDE SEQUENCE [LARGE SCALE GENOMIC DNA]</scope>
</reference>
<feature type="region of interest" description="Disordered" evidence="1">
    <location>
        <begin position="1"/>
        <end position="46"/>
    </location>
</feature>
<dbReference type="AlphaFoldDB" id="A0AAV4ANI5"/>
<feature type="compositionally biased region" description="Polar residues" evidence="1">
    <location>
        <begin position="12"/>
        <end position="25"/>
    </location>
</feature>
<organism evidence="2 3">
    <name type="scientific">Plakobranchus ocellatus</name>
    <dbReference type="NCBI Taxonomy" id="259542"/>
    <lineage>
        <taxon>Eukaryota</taxon>
        <taxon>Metazoa</taxon>
        <taxon>Spiralia</taxon>
        <taxon>Lophotrochozoa</taxon>
        <taxon>Mollusca</taxon>
        <taxon>Gastropoda</taxon>
        <taxon>Heterobranchia</taxon>
        <taxon>Euthyneura</taxon>
        <taxon>Panpulmonata</taxon>
        <taxon>Sacoglossa</taxon>
        <taxon>Placobranchoidea</taxon>
        <taxon>Plakobranchidae</taxon>
        <taxon>Plakobranchus</taxon>
    </lineage>
</organism>
<gene>
    <name evidence="2" type="ORF">PoB_003495000</name>
</gene>
<evidence type="ECO:0000256" key="1">
    <source>
        <dbReference type="SAM" id="MobiDB-lite"/>
    </source>
</evidence>
<dbReference type="EMBL" id="BLXT01003952">
    <property type="protein sequence ID" value="GFO08445.1"/>
    <property type="molecule type" value="Genomic_DNA"/>
</dbReference>
<accession>A0AAV4ANI5</accession>
<evidence type="ECO:0000313" key="3">
    <source>
        <dbReference type="Proteomes" id="UP000735302"/>
    </source>
</evidence>
<sequence length="86" mass="9599">MEELEEKEVESYQGQLEESSISRSTQEAEVRRVGLAEDEPSTSSSSRIVEIELEEESSSDEGIDLVVALEGNVELDEEHVLECDPE</sequence>
<keyword evidence="3" id="KW-1185">Reference proteome</keyword>
<proteinExistence type="predicted"/>
<dbReference type="Proteomes" id="UP000735302">
    <property type="component" value="Unassembled WGS sequence"/>
</dbReference>
<name>A0AAV4ANI5_9GAST</name>
<evidence type="ECO:0000313" key="2">
    <source>
        <dbReference type="EMBL" id="GFO08445.1"/>
    </source>
</evidence>
<comment type="caution">
    <text evidence="2">The sequence shown here is derived from an EMBL/GenBank/DDBJ whole genome shotgun (WGS) entry which is preliminary data.</text>
</comment>